<organism evidence="2 3">
    <name type="scientific">Puccinia graminis f. sp. tritici</name>
    <dbReference type="NCBI Taxonomy" id="56615"/>
    <lineage>
        <taxon>Eukaryota</taxon>
        <taxon>Fungi</taxon>
        <taxon>Dikarya</taxon>
        <taxon>Basidiomycota</taxon>
        <taxon>Pucciniomycotina</taxon>
        <taxon>Pucciniomycetes</taxon>
        <taxon>Pucciniales</taxon>
        <taxon>Pucciniaceae</taxon>
        <taxon>Puccinia</taxon>
    </lineage>
</organism>
<reference evidence="2 3" key="1">
    <citation type="submission" date="2019-05" db="EMBL/GenBank/DDBJ databases">
        <title>Emergence of the Ug99 lineage of the wheat stem rust pathogen through somatic hybridization.</title>
        <authorList>
            <person name="Li F."/>
            <person name="Upadhyaya N.M."/>
            <person name="Sperschneider J."/>
            <person name="Matny O."/>
            <person name="Nguyen-Phuc H."/>
            <person name="Mago R."/>
            <person name="Raley C."/>
            <person name="Miller M.E."/>
            <person name="Silverstein K.A.T."/>
            <person name="Henningsen E."/>
            <person name="Hirsch C.D."/>
            <person name="Visser B."/>
            <person name="Pretorius Z.A."/>
            <person name="Steffenson B.J."/>
            <person name="Schwessinger B."/>
            <person name="Dodds P.N."/>
            <person name="Figueroa M."/>
        </authorList>
    </citation>
    <scope>NUCLEOTIDE SEQUENCE [LARGE SCALE GENOMIC DNA]</scope>
    <source>
        <strain evidence="2 3">Ug99</strain>
    </source>
</reference>
<name>A0A5B0QLC6_PUCGR</name>
<evidence type="ECO:0000313" key="2">
    <source>
        <dbReference type="EMBL" id="KAA1113775.1"/>
    </source>
</evidence>
<dbReference type="EMBL" id="VDEP01000275">
    <property type="protein sequence ID" value="KAA1113775.1"/>
    <property type="molecule type" value="Genomic_DNA"/>
</dbReference>
<protein>
    <submittedName>
        <fullName evidence="2">Telomerase protein component 1</fullName>
    </submittedName>
</protein>
<dbReference type="AlphaFoldDB" id="A0A5B0QLC6"/>
<proteinExistence type="predicted"/>
<sequence length="80" mass="8438">MMPLFVSDIASFLASSDSNMVVIHCKAALPNDPLDPTTKPDPRKALIKTSTAQDASVHTKPISPSDTLPQVVPVPSTSPL</sequence>
<evidence type="ECO:0000313" key="3">
    <source>
        <dbReference type="Proteomes" id="UP000325313"/>
    </source>
</evidence>
<gene>
    <name evidence="2" type="primary">TEP1_3</name>
    <name evidence="2" type="ORF">PGTUg99_018720</name>
</gene>
<feature type="region of interest" description="Disordered" evidence="1">
    <location>
        <begin position="29"/>
        <end position="80"/>
    </location>
</feature>
<dbReference type="Proteomes" id="UP000325313">
    <property type="component" value="Unassembled WGS sequence"/>
</dbReference>
<evidence type="ECO:0000256" key="1">
    <source>
        <dbReference type="SAM" id="MobiDB-lite"/>
    </source>
</evidence>
<comment type="caution">
    <text evidence="2">The sequence shown here is derived from an EMBL/GenBank/DDBJ whole genome shotgun (WGS) entry which is preliminary data.</text>
</comment>
<accession>A0A5B0QLC6</accession>
<feature type="compositionally biased region" description="Polar residues" evidence="1">
    <location>
        <begin position="48"/>
        <end position="68"/>
    </location>
</feature>